<keyword evidence="4 11" id="KW-0479">Metal-binding</keyword>
<evidence type="ECO:0000256" key="6">
    <source>
        <dbReference type="ARBA" id="ARBA00022777"/>
    </source>
</evidence>
<dbReference type="Pfam" id="PF10509">
    <property type="entry name" value="GalKase_gal_bdg"/>
    <property type="match status" value="1"/>
</dbReference>
<dbReference type="PRINTS" id="PR00473">
    <property type="entry name" value="GALCTOKINASE"/>
</dbReference>
<keyword evidence="17" id="KW-1185">Reference proteome</keyword>
<dbReference type="FunFam" id="3.30.230.10:FF:000017">
    <property type="entry name" value="Galactokinase"/>
    <property type="match status" value="1"/>
</dbReference>
<comment type="function">
    <text evidence="11">Catalyzes the transfer of the gamma-phosphate of ATP to D-galactose to form alpha-D-galactose-1-phosphate (Gal-1-P).</text>
</comment>
<keyword evidence="8 11" id="KW-0460">Magnesium</keyword>
<feature type="binding site" evidence="11">
    <location>
        <position position="218"/>
    </location>
    <ligand>
        <name>substrate</name>
    </ligand>
</feature>
<keyword evidence="7 11" id="KW-0067">ATP-binding</keyword>
<dbReference type="OrthoDB" id="250531at2"/>
<feature type="domain" description="Galactokinase N-terminal" evidence="15">
    <location>
        <begin position="9"/>
        <end position="57"/>
    </location>
</feature>
<dbReference type="PROSITE" id="PS00106">
    <property type="entry name" value="GALACTOKINASE"/>
    <property type="match status" value="1"/>
</dbReference>
<evidence type="ECO:0000259" key="14">
    <source>
        <dbReference type="Pfam" id="PF08544"/>
    </source>
</evidence>
<evidence type="ECO:0000313" key="16">
    <source>
        <dbReference type="EMBL" id="OZC01318.1"/>
    </source>
</evidence>
<dbReference type="HAMAP" id="MF_00246">
    <property type="entry name" value="Galactokinase"/>
    <property type="match status" value="1"/>
</dbReference>
<sequence>MDSARIQHAFRQKFGTEPTHVARAPGRVNLIGEHTDYNDGWVMPLALAQSVWLAFRPRADRRVVLHSLDVDPPVDFYLAGFSRARGWGEYAKGVAWALQEGGHDLGGFEGVLASDVPRGAGLSSSAALELALARAFSVASGFAWDARRMALAGQKAENGWVGVGCGIMDQMASAMGESDHALLIDCRSLDATPTPLPPRTAVVVLDTGTRRALVDSAYNERRDTCARASGVLGVPALRDATLADLDAARGQMDATTFRRAHHVISESARVLAAAGAMRGGDADRLGALMQESHASLRDDYEVSSPALDAFVEAAVAHGACYGARMTGAGFGGCAVALVDAASACTFADAVSDAYRQRTGHEPATLVARAAPGASVEPLHTLTPDPS</sequence>
<dbReference type="Pfam" id="PF00288">
    <property type="entry name" value="GHMP_kinases_N"/>
    <property type="match status" value="1"/>
</dbReference>
<dbReference type="InterPro" id="IPR013750">
    <property type="entry name" value="GHMP_kinase_C_dom"/>
</dbReference>
<comment type="caution">
    <text evidence="16">The sequence shown here is derived from an EMBL/GenBank/DDBJ whole genome shotgun (WGS) entry which is preliminary data.</text>
</comment>
<keyword evidence="9 11" id="KW-0299">Galactose metabolism</keyword>
<dbReference type="Pfam" id="PF08544">
    <property type="entry name" value="GHMP_kinases_C"/>
    <property type="match status" value="1"/>
</dbReference>
<feature type="binding site" evidence="11">
    <location>
        <begin position="119"/>
        <end position="125"/>
    </location>
    <ligand>
        <name>ATP</name>
        <dbReference type="ChEBI" id="CHEBI:30616"/>
    </ligand>
</feature>
<organism evidence="16 17">
    <name type="scientific">Rubricoccus marinus</name>
    <dbReference type="NCBI Taxonomy" id="716817"/>
    <lineage>
        <taxon>Bacteria</taxon>
        <taxon>Pseudomonadati</taxon>
        <taxon>Rhodothermota</taxon>
        <taxon>Rhodothermia</taxon>
        <taxon>Rhodothermales</taxon>
        <taxon>Rubricoccaceae</taxon>
        <taxon>Rubricoccus</taxon>
    </lineage>
</organism>
<dbReference type="SUPFAM" id="SSF55060">
    <property type="entry name" value="GHMP Kinase, C-terminal domain"/>
    <property type="match status" value="1"/>
</dbReference>
<evidence type="ECO:0000256" key="1">
    <source>
        <dbReference type="ARBA" id="ARBA00006566"/>
    </source>
</evidence>
<dbReference type="InterPro" id="IPR020568">
    <property type="entry name" value="Ribosomal_Su5_D2-typ_SF"/>
</dbReference>
<dbReference type="InterPro" id="IPR019539">
    <property type="entry name" value="GalKase_N"/>
</dbReference>
<feature type="active site" description="Proton acceptor" evidence="11">
    <location>
        <position position="169"/>
    </location>
</feature>
<dbReference type="InterPro" id="IPR019741">
    <property type="entry name" value="Galactokinase_CS"/>
</dbReference>
<dbReference type="PANTHER" id="PTHR10457:SF7">
    <property type="entry name" value="GALACTOKINASE-RELATED"/>
    <property type="match status" value="1"/>
</dbReference>
<dbReference type="GO" id="GO:0006012">
    <property type="term" value="P:galactose metabolic process"/>
    <property type="evidence" value="ECO:0007669"/>
    <property type="project" value="UniProtKB-UniRule"/>
</dbReference>
<evidence type="ECO:0000256" key="2">
    <source>
        <dbReference type="ARBA" id="ARBA00022490"/>
    </source>
</evidence>
<proteinExistence type="inferred from homology"/>
<dbReference type="Proteomes" id="UP000216446">
    <property type="component" value="Unassembled WGS sequence"/>
</dbReference>
<dbReference type="PRINTS" id="PR00959">
    <property type="entry name" value="MEVGALKINASE"/>
</dbReference>
<comment type="pathway">
    <text evidence="11">Carbohydrate metabolism; galactose metabolism.</text>
</comment>
<keyword evidence="2 11" id="KW-0963">Cytoplasm</keyword>
<dbReference type="EMBL" id="MQWB01000011">
    <property type="protein sequence ID" value="OZC01318.1"/>
    <property type="molecule type" value="Genomic_DNA"/>
</dbReference>
<keyword evidence="5 11" id="KW-0547">Nucleotide-binding</keyword>
<dbReference type="Gene3D" id="3.30.230.10">
    <property type="match status" value="1"/>
</dbReference>
<dbReference type="NCBIfam" id="TIGR00131">
    <property type="entry name" value="gal_kin"/>
    <property type="match status" value="1"/>
</dbReference>
<dbReference type="FunFam" id="3.30.70.890:FF:000001">
    <property type="entry name" value="Galactokinase"/>
    <property type="match status" value="1"/>
</dbReference>
<name>A0A259TUU0_9BACT</name>
<evidence type="ECO:0000256" key="11">
    <source>
        <dbReference type="HAMAP-Rule" id="MF_00246"/>
    </source>
</evidence>
<feature type="binding site" evidence="11">
    <location>
        <position position="125"/>
    </location>
    <ligand>
        <name>Mg(2+)</name>
        <dbReference type="ChEBI" id="CHEBI:18420"/>
    </ligand>
</feature>
<accession>A0A259TUU0</accession>
<feature type="site" description="Transition state stabilizer" evidence="11">
    <location>
        <position position="27"/>
    </location>
</feature>
<dbReference type="PIRSF" id="PIRSF000530">
    <property type="entry name" value="Galactokinase"/>
    <property type="match status" value="1"/>
</dbReference>
<comment type="subcellular location">
    <subcellularLocation>
        <location evidence="11">Cytoplasm</location>
    </subcellularLocation>
</comment>
<feature type="domain" description="GHMP kinase N-terminal" evidence="13">
    <location>
        <begin position="90"/>
        <end position="176"/>
    </location>
</feature>
<gene>
    <name evidence="11" type="primary">galK</name>
    <name evidence="16" type="ORF">BSZ36_17895</name>
</gene>
<evidence type="ECO:0000256" key="9">
    <source>
        <dbReference type="ARBA" id="ARBA00023144"/>
    </source>
</evidence>
<evidence type="ECO:0000313" key="17">
    <source>
        <dbReference type="Proteomes" id="UP000216446"/>
    </source>
</evidence>
<feature type="binding site" evidence="11">
    <location>
        <position position="67"/>
    </location>
    <ligand>
        <name>ATP</name>
        <dbReference type="ChEBI" id="CHEBI:30616"/>
    </ligand>
</feature>
<dbReference type="InterPro" id="IPR022963">
    <property type="entry name" value="Galactokinase_bac"/>
</dbReference>
<protein>
    <recommendedName>
        <fullName evidence="11 12">Galactokinase</fullName>
        <ecNumber evidence="11 12">2.7.1.6</ecNumber>
    </recommendedName>
    <alternativeName>
        <fullName evidence="11">Galactose kinase</fullName>
    </alternativeName>
</protein>
<dbReference type="UniPathway" id="UPA00214"/>
<evidence type="ECO:0000256" key="7">
    <source>
        <dbReference type="ARBA" id="ARBA00022840"/>
    </source>
</evidence>
<comment type="catalytic activity">
    <reaction evidence="11">
        <text>alpha-D-galactose + ATP = alpha-D-galactose 1-phosphate + ADP + H(+)</text>
        <dbReference type="Rhea" id="RHEA:13553"/>
        <dbReference type="ChEBI" id="CHEBI:15378"/>
        <dbReference type="ChEBI" id="CHEBI:28061"/>
        <dbReference type="ChEBI" id="CHEBI:30616"/>
        <dbReference type="ChEBI" id="CHEBI:58336"/>
        <dbReference type="ChEBI" id="CHEBI:456216"/>
        <dbReference type="EC" id="2.7.1.6"/>
    </reaction>
</comment>
<dbReference type="InterPro" id="IPR006203">
    <property type="entry name" value="GHMP_knse_ATP-bd_CS"/>
</dbReference>
<dbReference type="GO" id="GO:0005524">
    <property type="term" value="F:ATP binding"/>
    <property type="evidence" value="ECO:0007669"/>
    <property type="project" value="UniProtKB-UniRule"/>
</dbReference>
<dbReference type="InterPro" id="IPR014721">
    <property type="entry name" value="Ribsml_uS5_D2-typ_fold_subgr"/>
</dbReference>
<keyword evidence="10 11" id="KW-0119">Carbohydrate metabolism</keyword>
<dbReference type="InterPro" id="IPR006204">
    <property type="entry name" value="GHMP_kinase_N_dom"/>
</dbReference>
<evidence type="ECO:0000259" key="13">
    <source>
        <dbReference type="Pfam" id="PF00288"/>
    </source>
</evidence>
<dbReference type="GO" id="GO:0004335">
    <property type="term" value="F:galactokinase activity"/>
    <property type="evidence" value="ECO:0007669"/>
    <property type="project" value="UniProtKB-UniRule"/>
</dbReference>
<dbReference type="EC" id="2.7.1.6" evidence="11 12"/>
<dbReference type="PROSITE" id="PS00627">
    <property type="entry name" value="GHMP_KINASES_ATP"/>
    <property type="match status" value="1"/>
</dbReference>
<evidence type="ECO:0000256" key="5">
    <source>
        <dbReference type="ARBA" id="ARBA00022741"/>
    </source>
</evidence>
<dbReference type="InterPro" id="IPR006206">
    <property type="entry name" value="Mevalonate/galactokinase"/>
</dbReference>
<comment type="similarity">
    <text evidence="1 11">Belongs to the GHMP kinase family. GalK subfamily.</text>
</comment>
<dbReference type="GO" id="GO:0005829">
    <property type="term" value="C:cytosol"/>
    <property type="evidence" value="ECO:0007669"/>
    <property type="project" value="TreeGrafter"/>
</dbReference>
<dbReference type="InterPro" id="IPR000705">
    <property type="entry name" value="Galactokinase"/>
</dbReference>
<evidence type="ECO:0000256" key="10">
    <source>
        <dbReference type="ARBA" id="ARBA00023277"/>
    </source>
</evidence>
<feature type="domain" description="GHMP kinase C-terminal" evidence="14">
    <location>
        <begin position="275"/>
        <end position="355"/>
    </location>
</feature>
<dbReference type="AlphaFoldDB" id="A0A259TUU0"/>
<dbReference type="FunCoup" id="A0A259TUU0">
    <property type="interactions" value="409"/>
</dbReference>
<dbReference type="InParanoid" id="A0A259TUU0"/>
<feature type="binding site" evidence="11">
    <location>
        <begin position="33"/>
        <end position="36"/>
    </location>
    <ligand>
        <name>substrate</name>
    </ligand>
</feature>
<evidence type="ECO:0000256" key="12">
    <source>
        <dbReference type="NCBIfam" id="TIGR00131"/>
    </source>
</evidence>
<evidence type="ECO:0000259" key="15">
    <source>
        <dbReference type="Pfam" id="PF10509"/>
    </source>
</evidence>
<evidence type="ECO:0000256" key="3">
    <source>
        <dbReference type="ARBA" id="ARBA00022679"/>
    </source>
</evidence>
<dbReference type="InterPro" id="IPR036554">
    <property type="entry name" value="GHMP_kinase_C_sf"/>
</dbReference>
<reference evidence="16 17" key="1">
    <citation type="submission" date="2016-11" db="EMBL/GenBank/DDBJ databases">
        <title>Study of marine rhodopsin-containing bacteria.</title>
        <authorList>
            <person name="Yoshizawa S."/>
            <person name="Kumagai Y."/>
            <person name="Kogure K."/>
        </authorList>
    </citation>
    <scope>NUCLEOTIDE SEQUENCE [LARGE SCALE GENOMIC DNA]</scope>
    <source>
        <strain evidence="16 17">SG-29</strain>
    </source>
</reference>
<keyword evidence="3 11" id="KW-0808">Transferase</keyword>
<evidence type="ECO:0000256" key="8">
    <source>
        <dbReference type="ARBA" id="ARBA00022842"/>
    </source>
</evidence>
<feature type="binding site" evidence="11">
    <location>
        <position position="157"/>
    </location>
    <ligand>
        <name>Mg(2+)</name>
        <dbReference type="ChEBI" id="CHEBI:18420"/>
    </ligand>
</feature>
<keyword evidence="6 11" id="KW-0418">Kinase</keyword>
<dbReference type="PANTHER" id="PTHR10457">
    <property type="entry name" value="MEVALONATE KINASE/GALACTOKINASE"/>
    <property type="match status" value="1"/>
</dbReference>
<dbReference type="GO" id="GO:0000287">
    <property type="term" value="F:magnesium ion binding"/>
    <property type="evidence" value="ECO:0007669"/>
    <property type="project" value="UniProtKB-UniRule"/>
</dbReference>
<dbReference type="SUPFAM" id="SSF54211">
    <property type="entry name" value="Ribosomal protein S5 domain 2-like"/>
    <property type="match status" value="1"/>
</dbReference>
<dbReference type="Gene3D" id="3.30.70.890">
    <property type="entry name" value="GHMP kinase, C-terminal domain"/>
    <property type="match status" value="1"/>
</dbReference>
<evidence type="ECO:0000256" key="4">
    <source>
        <dbReference type="ARBA" id="ARBA00022723"/>
    </source>
</evidence>